<organism evidence="6 7">
    <name type="scientific">Arcobacter cloacae</name>
    <dbReference type="NCBI Taxonomy" id="1054034"/>
    <lineage>
        <taxon>Bacteria</taxon>
        <taxon>Pseudomonadati</taxon>
        <taxon>Campylobacterota</taxon>
        <taxon>Epsilonproteobacteria</taxon>
        <taxon>Campylobacterales</taxon>
        <taxon>Arcobacteraceae</taxon>
        <taxon>Arcobacter</taxon>
    </lineage>
</organism>
<dbReference type="PANTHER" id="PTHR48111">
    <property type="entry name" value="REGULATOR OF RPOS"/>
    <property type="match status" value="1"/>
</dbReference>
<dbReference type="PANTHER" id="PTHR48111:SF1">
    <property type="entry name" value="TWO-COMPONENT RESPONSE REGULATOR ORR33"/>
    <property type="match status" value="1"/>
</dbReference>
<dbReference type="PROSITE" id="PS50110">
    <property type="entry name" value="RESPONSE_REGULATORY"/>
    <property type="match status" value="1"/>
</dbReference>
<dbReference type="InterPro" id="IPR001789">
    <property type="entry name" value="Sig_transdc_resp-reg_receiver"/>
</dbReference>
<keyword evidence="1" id="KW-0597">Phosphoprotein</keyword>
<dbReference type="SMART" id="SM00448">
    <property type="entry name" value="REC"/>
    <property type="match status" value="1"/>
</dbReference>
<evidence type="ECO:0000256" key="5">
    <source>
        <dbReference type="ARBA" id="ARBA00023163"/>
    </source>
</evidence>
<accession>A0A6M8NIK6</accession>
<dbReference type="GO" id="GO:0032993">
    <property type="term" value="C:protein-DNA complex"/>
    <property type="evidence" value="ECO:0007669"/>
    <property type="project" value="TreeGrafter"/>
</dbReference>
<dbReference type="InterPro" id="IPR001867">
    <property type="entry name" value="OmpR/PhoB-type_DNA-bd"/>
</dbReference>
<dbReference type="SUPFAM" id="SSF46894">
    <property type="entry name" value="C-terminal effector domain of the bipartite response regulators"/>
    <property type="match status" value="1"/>
</dbReference>
<reference evidence="6 7" key="1">
    <citation type="submission" date="2017-09" db="EMBL/GenBank/DDBJ databases">
        <title>Genomics of the genus Arcobacter.</title>
        <authorList>
            <person name="Perez-Cataluna A."/>
            <person name="Figueras M.J."/>
            <person name="Salas-Masso N."/>
        </authorList>
    </citation>
    <scope>NUCLEOTIDE SEQUENCE [LARGE SCALE GENOMIC DNA]</scope>
    <source>
        <strain evidence="6 7">CECT 7834</strain>
    </source>
</reference>
<dbReference type="AlphaFoldDB" id="A0A6M8NIK6"/>
<dbReference type="GO" id="GO:0005829">
    <property type="term" value="C:cytosol"/>
    <property type="evidence" value="ECO:0007669"/>
    <property type="project" value="TreeGrafter"/>
</dbReference>
<keyword evidence="2" id="KW-0902">Two-component regulatory system</keyword>
<gene>
    <name evidence="6" type="ORF">CP963_08495</name>
</gene>
<dbReference type="Gene3D" id="1.10.10.10">
    <property type="entry name" value="Winged helix-like DNA-binding domain superfamily/Winged helix DNA-binding domain"/>
    <property type="match status" value="1"/>
</dbReference>
<evidence type="ECO:0000313" key="6">
    <source>
        <dbReference type="EMBL" id="RXI40421.1"/>
    </source>
</evidence>
<dbReference type="RefSeq" id="WP_129013746.1">
    <property type="nucleotide sequence ID" value="NZ_CBCSEI010000010.1"/>
</dbReference>
<dbReference type="InterPro" id="IPR011006">
    <property type="entry name" value="CheY-like_superfamily"/>
</dbReference>
<dbReference type="SUPFAM" id="SSF52172">
    <property type="entry name" value="CheY-like"/>
    <property type="match status" value="1"/>
</dbReference>
<dbReference type="InterPro" id="IPR039420">
    <property type="entry name" value="WalR-like"/>
</dbReference>
<evidence type="ECO:0000256" key="4">
    <source>
        <dbReference type="ARBA" id="ARBA00023125"/>
    </source>
</evidence>
<evidence type="ECO:0000313" key="7">
    <source>
        <dbReference type="Proteomes" id="UP000290378"/>
    </source>
</evidence>
<keyword evidence="5" id="KW-0804">Transcription</keyword>
<dbReference type="GO" id="GO:0006355">
    <property type="term" value="P:regulation of DNA-templated transcription"/>
    <property type="evidence" value="ECO:0007669"/>
    <property type="project" value="InterPro"/>
</dbReference>
<dbReference type="Gene3D" id="3.40.50.2300">
    <property type="match status" value="1"/>
</dbReference>
<dbReference type="CDD" id="cd17536">
    <property type="entry name" value="REC_YesN-like"/>
    <property type="match status" value="1"/>
</dbReference>
<keyword evidence="4 6" id="KW-0238">DNA-binding</keyword>
<dbReference type="PROSITE" id="PS51755">
    <property type="entry name" value="OMPR_PHOB"/>
    <property type="match status" value="1"/>
</dbReference>
<protein>
    <submittedName>
        <fullName evidence="6">DNA-binding response regulator</fullName>
    </submittedName>
</protein>
<keyword evidence="3" id="KW-0805">Transcription regulation</keyword>
<evidence type="ECO:0000256" key="1">
    <source>
        <dbReference type="ARBA" id="ARBA00022553"/>
    </source>
</evidence>
<proteinExistence type="predicted"/>
<dbReference type="Pfam" id="PF00072">
    <property type="entry name" value="Response_reg"/>
    <property type="match status" value="1"/>
</dbReference>
<evidence type="ECO:0000256" key="3">
    <source>
        <dbReference type="ARBA" id="ARBA00023015"/>
    </source>
</evidence>
<dbReference type="GO" id="GO:0000156">
    <property type="term" value="F:phosphorelay response regulator activity"/>
    <property type="evidence" value="ECO:0007669"/>
    <property type="project" value="TreeGrafter"/>
</dbReference>
<dbReference type="GO" id="GO:0000976">
    <property type="term" value="F:transcription cis-regulatory region binding"/>
    <property type="evidence" value="ECO:0007669"/>
    <property type="project" value="TreeGrafter"/>
</dbReference>
<sequence length="228" mass="26731">MSINEFKNIKILFVEDEDNIRINATSYLKRLFDEVYEAKDAFEAFEIIEYKKPHIIITDINMPKINGLEMIKKIREKDLDTNIIVLSAFTQTNYLLEAVELGLVKYLVKPIRHETIYPVLTQCVKKIKNDNSNIKYFSKDCYFDMLNKILIKEEINIKLTNKESDFLTLLCQNSNSLVTYDTIASVIWNDSFMTEDALRTVARKLRKKLPQNCLENFSKVGYKIVTFK</sequence>
<evidence type="ECO:0000256" key="2">
    <source>
        <dbReference type="ARBA" id="ARBA00023012"/>
    </source>
</evidence>
<dbReference type="Proteomes" id="UP000290378">
    <property type="component" value="Unassembled WGS sequence"/>
</dbReference>
<dbReference type="InterPro" id="IPR036388">
    <property type="entry name" value="WH-like_DNA-bd_sf"/>
</dbReference>
<name>A0A6M8NIK6_9BACT</name>
<dbReference type="SMART" id="SM00862">
    <property type="entry name" value="Trans_reg_C"/>
    <property type="match status" value="1"/>
</dbReference>
<dbReference type="EMBL" id="NXII01000010">
    <property type="protein sequence ID" value="RXI40421.1"/>
    <property type="molecule type" value="Genomic_DNA"/>
</dbReference>
<keyword evidence="7" id="KW-1185">Reference proteome</keyword>
<comment type="caution">
    <text evidence="6">The sequence shown here is derived from an EMBL/GenBank/DDBJ whole genome shotgun (WGS) entry which is preliminary data.</text>
</comment>
<dbReference type="Pfam" id="PF00486">
    <property type="entry name" value="Trans_reg_C"/>
    <property type="match status" value="1"/>
</dbReference>
<dbReference type="InterPro" id="IPR016032">
    <property type="entry name" value="Sig_transdc_resp-reg_C-effctor"/>
</dbReference>